<accession>W7J678</accession>
<proteinExistence type="predicted"/>
<evidence type="ECO:0000256" key="1">
    <source>
        <dbReference type="SAM" id="MobiDB-lite"/>
    </source>
</evidence>
<dbReference type="eggNOG" id="ENOG5031WGH">
    <property type="taxonomic scope" value="Bacteria"/>
</dbReference>
<comment type="caution">
    <text evidence="2">The sequence shown here is derived from an EMBL/GenBank/DDBJ whole genome shotgun (WGS) entry which is preliminary data.</text>
</comment>
<gene>
    <name evidence="2" type="ORF">UO65_0133</name>
</gene>
<evidence type="ECO:0000313" key="2">
    <source>
        <dbReference type="EMBL" id="EWC64526.1"/>
    </source>
</evidence>
<dbReference type="RefSeq" id="WP_035277676.1">
    <property type="nucleotide sequence ID" value="NZ_AYXG01000004.1"/>
</dbReference>
<keyword evidence="3" id="KW-1185">Reference proteome</keyword>
<feature type="region of interest" description="Disordered" evidence="1">
    <location>
        <begin position="29"/>
        <end position="56"/>
    </location>
</feature>
<dbReference type="Proteomes" id="UP000019277">
    <property type="component" value="Unassembled WGS sequence"/>
</dbReference>
<name>W7J678_9PSEU</name>
<dbReference type="STRING" id="909613.UO65_0133"/>
<protein>
    <recommendedName>
        <fullName evidence="4">DUF3558 domain-containing protein</fullName>
    </recommendedName>
</protein>
<dbReference type="AlphaFoldDB" id="W7J678"/>
<reference evidence="2 3" key="1">
    <citation type="journal article" date="2014" name="Genome Announc.">
        <title>Draft Genome Sequence of the Antitrypanosomally Active Sponge-Associated Bacterium Actinokineospora sp. Strain EG49.</title>
        <authorList>
            <person name="Harjes J."/>
            <person name="Ryu T."/>
            <person name="Abdelmohsen U.R."/>
            <person name="Moitinho-Silva L."/>
            <person name="Horn H."/>
            <person name="Ravasi T."/>
            <person name="Hentschel U."/>
        </authorList>
    </citation>
    <scope>NUCLEOTIDE SEQUENCE [LARGE SCALE GENOMIC DNA]</scope>
    <source>
        <strain evidence="2 3">EG49</strain>
    </source>
</reference>
<dbReference type="PROSITE" id="PS51257">
    <property type="entry name" value="PROKAR_LIPOPROTEIN"/>
    <property type="match status" value="1"/>
</dbReference>
<dbReference type="EMBL" id="AYXG01000004">
    <property type="protein sequence ID" value="EWC64526.1"/>
    <property type="molecule type" value="Genomic_DNA"/>
</dbReference>
<sequence>MDIRVFVGATTAVLIAGAVVACTSDPGTDAAGRAGSGVAGAPSATAETGGDDAVRRRAGRAEGSIVYGDLNGPEKASEVGAPFDPCTTPTWADLPAEVRPTDGKPHSPTMQTPGDKDLFAVGCLFDNSGKIIISAGDAPARQDGGRFQVQVVWGTELDADPAHHQGSTGTSWNGKPGLIEALPEDPTFGKQCIGLVALSTGVAGALVSNSQFPAVDPCTVINAALTAITAKTPR</sequence>
<evidence type="ECO:0000313" key="3">
    <source>
        <dbReference type="Proteomes" id="UP000019277"/>
    </source>
</evidence>
<evidence type="ECO:0008006" key="4">
    <source>
        <dbReference type="Google" id="ProtNLM"/>
    </source>
</evidence>
<organism evidence="2 3">
    <name type="scientific">Actinokineospora spheciospongiae</name>
    <dbReference type="NCBI Taxonomy" id="909613"/>
    <lineage>
        <taxon>Bacteria</taxon>
        <taxon>Bacillati</taxon>
        <taxon>Actinomycetota</taxon>
        <taxon>Actinomycetes</taxon>
        <taxon>Pseudonocardiales</taxon>
        <taxon>Pseudonocardiaceae</taxon>
        <taxon>Actinokineospora</taxon>
    </lineage>
</organism>
<dbReference type="OrthoDB" id="3692613at2"/>